<accession>A0A9D4M865</accession>
<protein>
    <submittedName>
        <fullName evidence="1">Uncharacterized protein</fullName>
    </submittedName>
</protein>
<reference evidence="1" key="2">
    <citation type="submission" date="2020-11" db="EMBL/GenBank/DDBJ databases">
        <authorList>
            <person name="McCartney M.A."/>
            <person name="Auch B."/>
            <person name="Kono T."/>
            <person name="Mallez S."/>
            <person name="Becker A."/>
            <person name="Gohl D.M."/>
            <person name="Silverstein K.A.T."/>
            <person name="Koren S."/>
            <person name="Bechman K.B."/>
            <person name="Herman A."/>
            <person name="Abrahante J.E."/>
            <person name="Garbe J."/>
        </authorList>
    </citation>
    <scope>NUCLEOTIDE SEQUENCE</scope>
    <source>
        <strain evidence="1">Duluth1</strain>
        <tissue evidence="1">Whole animal</tissue>
    </source>
</reference>
<evidence type="ECO:0000313" key="2">
    <source>
        <dbReference type="Proteomes" id="UP000828390"/>
    </source>
</evidence>
<organism evidence="1 2">
    <name type="scientific">Dreissena polymorpha</name>
    <name type="common">Zebra mussel</name>
    <name type="synonym">Mytilus polymorpha</name>
    <dbReference type="NCBI Taxonomy" id="45954"/>
    <lineage>
        <taxon>Eukaryota</taxon>
        <taxon>Metazoa</taxon>
        <taxon>Spiralia</taxon>
        <taxon>Lophotrochozoa</taxon>
        <taxon>Mollusca</taxon>
        <taxon>Bivalvia</taxon>
        <taxon>Autobranchia</taxon>
        <taxon>Heteroconchia</taxon>
        <taxon>Euheterodonta</taxon>
        <taxon>Imparidentia</taxon>
        <taxon>Neoheterodontei</taxon>
        <taxon>Myida</taxon>
        <taxon>Dreissenoidea</taxon>
        <taxon>Dreissenidae</taxon>
        <taxon>Dreissena</taxon>
    </lineage>
</organism>
<dbReference type="AlphaFoldDB" id="A0A9D4M865"/>
<keyword evidence="2" id="KW-1185">Reference proteome</keyword>
<comment type="caution">
    <text evidence="1">The sequence shown here is derived from an EMBL/GenBank/DDBJ whole genome shotgun (WGS) entry which is preliminary data.</text>
</comment>
<evidence type="ECO:0000313" key="1">
    <source>
        <dbReference type="EMBL" id="KAH3872677.1"/>
    </source>
</evidence>
<dbReference type="EMBL" id="JAIWYP010000002">
    <property type="protein sequence ID" value="KAH3872677.1"/>
    <property type="molecule type" value="Genomic_DNA"/>
</dbReference>
<name>A0A9D4M865_DREPO</name>
<sequence>MYMYYIAVSSSSGLVEYLTADQTQRTFTVSKFTIATITGFMGQRDYVLVIKTQEQYQLGQVITVEVSWCFRLFNFLME</sequence>
<dbReference type="Proteomes" id="UP000828390">
    <property type="component" value="Unassembled WGS sequence"/>
</dbReference>
<proteinExistence type="predicted"/>
<reference evidence="1" key="1">
    <citation type="journal article" date="2019" name="bioRxiv">
        <title>The Genome of the Zebra Mussel, Dreissena polymorpha: A Resource for Invasive Species Research.</title>
        <authorList>
            <person name="McCartney M.A."/>
            <person name="Auch B."/>
            <person name="Kono T."/>
            <person name="Mallez S."/>
            <person name="Zhang Y."/>
            <person name="Obille A."/>
            <person name="Becker A."/>
            <person name="Abrahante J.E."/>
            <person name="Garbe J."/>
            <person name="Badalamenti J.P."/>
            <person name="Herman A."/>
            <person name="Mangelson H."/>
            <person name="Liachko I."/>
            <person name="Sullivan S."/>
            <person name="Sone E.D."/>
            <person name="Koren S."/>
            <person name="Silverstein K.A.T."/>
            <person name="Beckman K.B."/>
            <person name="Gohl D.M."/>
        </authorList>
    </citation>
    <scope>NUCLEOTIDE SEQUENCE</scope>
    <source>
        <strain evidence="1">Duluth1</strain>
        <tissue evidence="1">Whole animal</tissue>
    </source>
</reference>
<gene>
    <name evidence="1" type="ORF">DPMN_035897</name>
</gene>